<accession>A0A1B1N7B0</accession>
<dbReference type="EMBL" id="CP014167">
    <property type="protein sequence ID" value="ANS77323.1"/>
    <property type="molecule type" value="Genomic_DNA"/>
</dbReference>
<evidence type="ECO:0000313" key="2">
    <source>
        <dbReference type="Proteomes" id="UP000092573"/>
    </source>
</evidence>
<dbReference type="Proteomes" id="UP000092573">
    <property type="component" value="Chromosome"/>
</dbReference>
<dbReference type="Pfam" id="PF09148">
    <property type="entry name" value="DUF1934"/>
    <property type="match status" value="1"/>
</dbReference>
<dbReference type="KEGG" id="pyg:AWM70_18495"/>
<gene>
    <name evidence="1" type="ORF">AWM70_18495</name>
</gene>
<proteinExistence type="predicted"/>
<sequence>MPGSQAVAITLTSFDGTDKTVQHMRGELVQGAAGSYIRYEEPEPGPKGGKTRTTVRISGGELRVLRHGEVESQQTFSAGQKLPGFYRSPFTTFNLSTDTKSVDIRLNGAEGTLDWVYDLYVYEELAGRFTISLQIQEEV</sequence>
<dbReference type="SUPFAM" id="SSF50814">
    <property type="entry name" value="Lipocalins"/>
    <property type="match status" value="1"/>
</dbReference>
<name>A0A1B1N7B0_9BACL</name>
<evidence type="ECO:0000313" key="1">
    <source>
        <dbReference type="EMBL" id="ANS77323.1"/>
    </source>
</evidence>
<dbReference type="STRING" id="1462996.AWM70_18495"/>
<keyword evidence="2" id="KW-1185">Reference proteome</keyword>
<organism evidence="1 2">
    <name type="scientific">Paenibacillus yonginensis</name>
    <dbReference type="NCBI Taxonomy" id="1462996"/>
    <lineage>
        <taxon>Bacteria</taxon>
        <taxon>Bacillati</taxon>
        <taxon>Bacillota</taxon>
        <taxon>Bacilli</taxon>
        <taxon>Bacillales</taxon>
        <taxon>Paenibacillaceae</taxon>
        <taxon>Paenibacillus</taxon>
    </lineage>
</organism>
<dbReference type="AlphaFoldDB" id="A0A1B1N7B0"/>
<dbReference type="OrthoDB" id="2641675at2"/>
<protein>
    <recommendedName>
        <fullName evidence="3">DUF1934 domain-containing protein</fullName>
    </recommendedName>
</protein>
<dbReference type="InterPro" id="IPR015231">
    <property type="entry name" value="DUF1934"/>
</dbReference>
<dbReference type="Gene3D" id="2.40.128.20">
    <property type="match status" value="1"/>
</dbReference>
<reference evidence="1 2" key="1">
    <citation type="submission" date="2016-01" db="EMBL/GenBank/DDBJ databases">
        <title>Complete Genome Sequence of Paenibacillus yonginensis DCY84, a novel Plant Growth-Promoting Bacteria with Elicitation of Induced Systemic Resistance.</title>
        <authorList>
            <person name="Kim Y.J."/>
            <person name="Yang D.C."/>
            <person name="Sukweenadhi J."/>
        </authorList>
    </citation>
    <scope>NUCLEOTIDE SEQUENCE [LARGE SCALE GENOMIC DNA]</scope>
    <source>
        <strain evidence="1 2">DCY84</strain>
    </source>
</reference>
<evidence type="ECO:0008006" key="3">
    <source>
        <dbReference type="Google" id="ProtNLM"/>
    </source>
</evidence>
<dbReference type="InterPro" id="IPR012674">
    <property type="entry name" value="Calycin"/>
</dbReference>